<dbReference type="PANTHER" id="PTHR33312">
    <property type="entry name" value="MEMBRANE-ASSOCIATED KINASE REGULATOR 4-RELATED"/>
    <property type="match status" value="1"/>
</dbReference>
<evidence type="ECO:0000256" key="1">
    <source>
        <dbReference type="SAM" id="MobiDB-lite"/>
    </source>
</evidence>
<dbReference type="EMBL" id="OX459126">
    <property type="protein sequence ID" value="CAI9118525.1"/>
    <property type="molecule type" value="Genomic_DNA"/>
</dbReference>
<dbReference type="InterPro" id="IPR039620">
    <property type="entry name" value="BKI1/MAKR1/3/4"/>
</dbReference>
<sequence length="390" mass="42070">MGRRTTQKAPKSHTLPSSPTHSFSSSSSSSSDFEFTISISPRKSTSNLCPADELFYKGQLLPLHLSPRISMVRTLLLASSSTSSSSDTTTTTSRDSTGSTDSTSSFSSDLLLLGDCDSSRPSSVTEEDEFKRIHSGFSQTGHSSITKKSKYFSRLSRFSSVFRKETPTTTTTTTTKNNHNNYNTNQPPYSSVAGGSGGVPTSSSVKRMSATAREVIRKYLKKVKPLYEKLSQKQQLRNGKMSSSTTDVTFRSKKDRFFKDSDQHNYFPLLQSSGNKGGGERESNNNGGGGFSHSFSGNLRYPRRSGRSYVSSCPSSMRSSPSHSGVLCTKKSGSVTPPGKSSGGGLTSYGSGSYDASSMEELQNAIQGAIAHCKNSMLQNNKGIMVSDEI</sequence>
<feature type="compositionally biased region" description="Low complexity" evidence="1">
    <location>
        <begin position="308"/>
        <end position="324"/>
    </location>
</feature>
<dbReference type="Proteomes" id="UP001161247">
    <property type="component" value="Chromosome 9"/>
</dbReference>
<evidence type="ECO:0000313" key="3">
    <source>
        <dbReference type="Proteomes" id="UP001161247"/>
    </source>
</evidence>
<name>A0AAV1EFW5_OLDCO</name>
<keyword evidence="3" id="KW-1185">Reference proteome</keyword>
<proteinExistence type="predicted"/>
<feature type="region of interest" description="Disordered" evidence="1">
    <location>
        <begin position="1"/>
        <end position="33"/>
    </location>
</feature>
<reference evidence="2" key="1">
    <citation type="submission" date="2023-03" db="EMBL/GenBank/DDBJ databases">
        <authorList>
            <person name="Julca I."/>
        </authorList>
    </citation>
    <scope>NUCLEOTIDE SEQUENCE</scope>
</reference>
<feature type="compositionally biased region" description="Low complexity" evidence="1">
    <location>
        <begin position="12"/>
        <end position="33"/>
    </location>
</feature>
<accession>A0AAV1EFW5</accession>
<dbReference type="GO" id="GO:0019210">
    <property type="term" value="F:kinase inhibitor activity"/>
    <property type="evidence" value="ECO:0007669"/>
    <property type="project" value="InterPro"/>
</dbReference>
<organism evidence="2 3">
    <name type="scientific">Oldenlandia corymbosa var. corymbosa</name>
    <dbReference type="NCBI Taxonomy" id="529605"/>
    <lineage>
        <taxon>Eukaryota</taxon>
        <taxon>Viridiplantae</taxon>
        <taxon>Streptophyta</taxon>
        <taxon>Embryophyta</taxon>
        <taxon>Tracheophyta</taxon>
        <taxon>Spermatophyta</taxon>
        <taxon>Magnoliopsida</taxon>
        <taxon>eudicotyledons</taxon>
        <taxon>Gunneridae</taxon>
        <taxon>Pentapetalae</taxon>
        <taxon>asterids</taxon>
        <taxon>lamiids</taxon>
        <taxon>Gentianales</taxon>
        <taxon>Rubiaceae</taxon>
        <taxon>Rubioideae</taxon>
        <taxon>Spermacoceae</taxon>
        <taxon>Hedyotis-Oldenlandia complex</taxon>
        <taxon>Oldenlandia</taxon>
    </lineage>
</organism>
<dbReference type="PANTHER" id="PTHR33312:SF8">
    <property type="entry name" value="MEMBRANE-ASSOCIATED KINASE REGULATOR 1-RELATED"/>
    <property type="match status" value="1"/>
</dbReference>
<gene>
    <name evidence="2" type="ORF">OLC1_LOCUS24369</name>
</gene>
<feature type="region of interest" description="Disordered" evidence="1">
    <location>
        <begin position="81"/>
        <end position="107"/>
    </location>
</feature>
<dbReference type="AlphaFoldDB" id="A0AAV1EFW5"/>
<feature type="compositionally biased region" description="Low complexity" evidence="1">
    <location>
        <begin position="163"/>
        <end position="205"/>
    </location>
</feature>
<protein>
    <submittedName>
        <fullName evidence="2">OLC1v1020111C1</fullName>
    </submittedName>
</protein>
<feature type="region of interest" description="Disordered" evidence="1">
    <location>
        <begin position="163"/>
        <end position="206"/>
    </location>
</feature>
<feature type="region of interest" description="Disordered" evidence="1">
    <location>
        <begin position="261"/>
        <end position="346"/>
    </location>
</feature>
<evidence type="ECO:0000313" key="2">
    <source>
        <dbReference type="EMBL" id="CAI9118525.1"/>
    </source>
</evidence>
<dbReference type="GO" id="GO:0005886">
    <property type="term" value="C:plasma membrane"/>
    <property type="evidence" value="ECO:0007669"/>
    <property type="project" value="InterPro"/>
</dbReference>